<evidence type="ECO:0000313" key="2">
    <source>
        <dbReference type="EMBL" id="OWM78033.1"/>
    </source>
</evidence>
<dbReference type="Proteomes" id="UP000197138">
    <property type="component" value="Unassembled WGS sequence"/>
</dbReference>
<organism evidence="2 4">
    <name type="scientific">Punica granatum</name>
    <name type="common">Pomegranate</name>
    <dbReference type="NCBI Taxonomy" id="22663"/>
    <lineage>
        <taxon>Eukaryota</taxon>
        <taxon>Viridiplantae</taxon>
        <taxon>Streptophyta</taxon>
        <taxon>Embryophyta</taxon>
        <taxon>Tracheophyta</taxon>
        <taxon>Spermatophyta</taxon>
        <taxon>Magnoliopsida</taxon>
        <taxon>eudicotyledons</taxon>
        <taxon>Gunneridae</taxon>
        <taxon>Pentapetalae</taxon>
        <taxon>rosids</taxon>
        <taxon>malvids</taxon>
        <taxon>Myrtales</taxon>
        <taxon>Lythraceae</taxon>
        <taxon>Punica</taxon>
    </lineage>
</organism>
<reference evidence="3 5" key="3">
    <citation type="submission" date="2017-11" db="EMBL/GenBank/DDBJ databases">
        <title>De-novo sequencing of pomegranate (Punica granatum L.) genome.</title>
        <authorList>
            <person name="Akparov Z."/>
            <person name="Amiraslanov A."/>
            <person name="Hajiyeva S."/>
            <person name="Abbasov M."/>
            <person name="Kaur K."/>
            <person name="Hamwieh A."/>
            <person name="Solovyev V."/>
            <person name="Salamov A."/>
            <person name="Braich B."/>
            <person name="Kosarev P."/>
            <person name="Mahmoud A."/>
            <person name="Hajiyev E."/>
            <person name="Babayeva S."/>
            <person name="Izzatullayeva V."/>
            <person name="Mammadov A."/>
            <person name="Mammadov A."/>
            <person name="Sharifova S."/>
            <person name="Ojaghi J."/>
            <person name="Eynullazada K."/>
            <person name="Bayramov B."/>
            <person name="Abdulazimova A."/>
            <person name="Shahmuradov I."/>
        </authorList>
    </citation>
    <scope>NUCLEOTIDE SEQUENCE [LARGE SCALE GENOMIC DNA]</scope>
    <source>
        <strain evidence="3">AG2017</strain>
        <strain evidence="5">cv. AG2017</strain>
        <tissue evidence="3">Leaf</tissue>
    </source>
</reference>
<proteinExistence type="predicted"/>
<evidence type="ECO:0000313" key="3">
    <source>
        <dbReference type="EMBL" id="PKI37172.1"/>
    </source>
</evidence>
<gene>
    <name evidence="2" type="ORF">CDL15_Pgr018602</name>
    <name evidence="3" type="ORF">CRG98_042435</name>
</gene>
<sequence>MGSLFYLPNYHCPSPLPPQFVAAAARSLPLDHQTYFFQPVSTRSGPIWPLSGQISSERVSFNRWEVGRNPNLATLNRARLSEGLGGLPSARDGSATMGQGLRAHEQGSSRPLKLVVNPPMVLLPPLLLLPPSSLHPWLEPFVWVHEGSMNAPVVLVSLVAPKPTGSTQIADKEDEP</sequence>
<evidence type="ECO:0000256" key="1">
    <source>
        <dbReference type="SAM" id="MobiDB-lite"/>
    </source>
</evidence>
<reference evidence="4" key="1">
    <citation type="journal article" date="2017" name="Plant J.">
        <title>The pomegranate (Punica granatum L.) genome and the genomics of punicalagin biosynthesis.</title>
        <authorList>
            <person name="Qin G."/>
            <person name="Xu C."/>
            <person name="Ming R."/>
            <person name="Tang H."/>
            <person name="Guyot R."/>
            <person name="Kramer E.M."/>
            <person name="Hu Y."/>
            <person name="Yi X."/>
            <person name="Qi Y."/>
            <person name="Xu X."/>
            <person name="Gao Z."/>
            <person name="Pan H."/>
            <person name="Jian J."/>
            <person name="Tian Y."/>
            <person name="Yue Z."/>
            <person name="Xu Y."/>
        </authorList>
    </citation>
    <scope>NUCLEOTIDE SEQUENCE [LARGE SCALE GENOMIC DNA]</scope>
    <source>
        <strain evidence="4">cv. Dabenzi</strain>
    </source>
</reference>
<reference evidence="2" key="2">
    <citation type="submission" date="2017-06" db="EMBL/GenBank/DDBJ databases">
        <title>The pomegranate genome and the genomics of punicalagin biosynthesis.</title>
        <authorList>
            <person name="Xu C."/>
        </authorList>
    </citation>
    <scope>NUCLEOTIDE SEQUENCE [LARGE SCALE GENOMIC DNA]</scope>
    <source>
        <tissue evidence="2">Fresh leaf</tissue>
    </source>
</reference>
<evidence type="ECO:0000313" key="4">
    <source>
        <dbReference type="Proteomes" id="UP000197138"/>
    </source>
</evidence>
<comment type="caution">
    <text evidence="2">The sequence shown here is derived from an EMBL/GenBank/DDBJ whole genome shotgun (WGS) entry which is preliminary data.</text>
</comment>
<keyword evidence="5" id="KW-1185">Reference proteome</keyword>
<feature type="region of interest" description="Disordered" evidence="1">
    <location>
        <begin position="84"/>
        <end position="109"/>
    </location>
</feature>
<dbReference type="Proteomes" id="UP000233551">
    <property type="component" value="Unassembled WGS sequence"/>
</dbReference>
<name>A0A218WZE9_PUNGR</name>
<dbReference type="EMBL" id="PGOL01004536">
    <property type="protein sequence ID" value="PKI37172.1"/>
    <property type="molecule type" value="Genomic_DNA"/>
</dbReference>
<dbReference type="AlphaFoldDB" id="A0A218WZE9"/>
<dbReference type="EMBL" id="MTKT01002507">
    <property type="protein sequence ID" value="OWM78033.1"/>
    <property type="molecule type" value="Genomic_DNA"/>
</dbReference>
<accession>A0A218WZE9</accession>
<protein>
    <submittedName>
        <fullName evidence="2">Uncharacterized protein</fullName>
    </submittedName>
</protein>
<evidence type="ECO:0000313" key="5">
    <source>
        <dbReference type="Proteomes" id="UP000233551"/>
    </source>
</evidence>